<dbReference type="EC" id="3.1.3.2" evidence="10"/>
<proteinExistence type="inferred from homology"/>
<dbReference type="InterPro" id="IPR051558">
    <property type="entry name" value="Metallophosphoesterase_PAP"/>
</dbReference>
<dbReference type="EMBL" id="JBEDUW010000001">
    <property type="protein sequence ID" value="KAK9948147.1"/>
    <property type="molecule type" value="Genomic_DNA"/>
</dbReference>
<evidence type="ECO:0000256" key="7">
    <source>
        <dbReference type="ARBA" id="ARBA00022801"/>
    </source>
</evidence>
<evidence type="ECO:0000256" key="1">
    <source>
        <dbReference type="ARBA" id="ARBA00000032"/>
    </source>
</evidence>
<feature type="binding site" evidence="11">
    <location>
        <position position="84"/>
    </location>
    <ligand>
        <name>Fe cation</name>
        <dbReference type="ChEBI" id="CHEBI:24875"/>
        <label>2</label>
    </ligand>
</feature>
<sequence>MALPYKKSGTLCFFLILLTFSLRLVTTSAELQRFEHPTKEDGSINFLVLGDWGRKGDFNQSEVAYHMGKIGEKLDIDFVVSTGDNFYDNGLSSENDTAFAESFTEIYTQNSLQKQWYNILGNHDYRGDVEAQLSPLLRKIDSRWLCLRSFLVNAGELAEILFVDTTPFVDMYFTNPEANLTYDWRGMIPSREAYIETLLKDVELALKTSSAKWKIVVGHHAIRSVAIHGDTEELVEHLLPILEAHDVDFYMNGHDHCLQHIRDNIESRSVQFLTSGAGSKAWRGDTKENGEERLKKQGQVVDFFYDGQGFMSVQLNRTQAEIAFYDVFGNVLHTWGASN</sequence>
<feature type="binding site" evidence="11">
    <location>
        <position position="219"/>
    </location>
    <ligand>
        <name>Fe cation</name>
        <dbReference type="ChEBI" id="CHEBI:24875"/>
        <label>2</label>
    </ligand>
</feature>
<feature type="signal peptide" evidence="12">
    <location>
        <begin position="1"/>
        <end position="29"/>
    </location>
</feature>
<name>A0AAW1YH26_RUBAR</name>
<gene>
    <name evidence="14" type="ORF">M0R45_003735</name>
</gene>
<feature type="binding site" evidence="11">
    <location>
        <position position="87"/>
    </location>
    <ligand>
        <name>Fe cation</name>
        <dbReference type="ChEBI" id="CHEBI:24875"/>
        <label>1</label>
    </ligand>
</feature>
<comment type="similarity">
    <text evidence="3">Belongs to the metallophosphoesterase superfamily. Purple acid phosphatase family.</text>
</comment>
<evidence type="ECO:0000256" key="2">
    <source>
        <dbReference type="ARBA" id="ARBA00004613"/>
    </source>
</evidence>
<evidence type="ECO:0000256" key="5">
    <source>
        <dbReference type="ARBA" id="ARBA00022723"/>
    </source>
</evidence>
<comment type="caution">
    <text evidence="14">The sequence shown here is derived from an EMBL/GenBank/DDBJ whole genome shotgun (WGS) entry which is preliminary data.</text>
</comment>
<keyword evidence="10 11" id="KW-0408">Iron</keyword>
<dbReference type="PANTHER" id="PTHR10161:SF14">
    <property type="entry name" value="TARTRATE-RESISTANT ACID PHOSPHATASE TYPE 5"/>
    <property type="match status" value="1"/>
</dbReference>
<keyword evidence="15" id="KW-1185">Reference proteome</keyword>
<dbReference type="FunFam" id="3.60.21.10:FF:000027">
    <property type="entry name" value="Purple acid phosphatase"/>
    <property type="match status" value="1"/>
</dbReference>
<evidence type="ECO:0000256" key="3">
    <source>
        <dbReference type="ARBA" id="ARBA00008723"/>
    </source>
</evidence>
<evidence type="ECO:0000256" key="8">
    <source>
        <dbReference type="ARBA" id="ARBA00022833"/>
    </source>
</evidence>
<comment type="catalytic activity">
    <reaction evidence="1 10">
        <text>a phosphate monoester + H2O = an alcohol + phosphate</text>
        <dbReference type="Rhea" id="RHEA:15017"/>
        <dbReference type="ChEBI" id="CHEBI:15377"/>
        <dbReference type="ChEBI" id="CHEBI:30879"/>
        <dbReference type="ChEBI" id="CHEBI:43474"/>
        <dbReference type="ChEBI" id="CHEBI:67140"/>
        <dbReference type="EC" id="3.1.3.2"/>
    </reaction>
</comment>
<feature type="binding site" evidence="11">
    <location>
        <position position="51"/>
    </location>
    <ligand>
        <name>Fe cation</name>
        <dbReference type="ChEBI" id="CHEBI:24875"/>
        <label>1</label>
    </ligand>
</feature>
<accession>A0AAW1YH26</accession>
<keyword evidence="4" id="KW-0964">Secreted</keyword>
<protein>
    <recommendedName>
        <fullName evidence="10">Purple acid phosphatase</fullName>
        <ecNumber evidence="10">3.1.3.2</ecNumber>
    </recommendedName>
</protein>
<comment type="subcellular location">
    <subcellularLocation>
        <location evidence="2">Secreted</location>
    </subcellularLocation>
</comment>
<dbReference type="GO" id="GO:0046872">
    <property type="term" value="F:metal ion binding"/>
    <property type="evidence" value="ECO:0007669"/>
    <property type="project" value="UniProtKB-KW"/>
</dbReference>
<dbReference type="Gene3D" id="3.60.21.10">
    <property type="match status" value="1"/>
</dbReference>
<keyword evidence="8" id="KW-0862">Zinc</keyword>
<dbReference type="InterPro" id="IPR004843">
    <property type="entry name" value="Calcineurin-like_PHP"/>
</dbReference>
<keyword evidence="7 10" id="KW-0378">Hydrolase</keyword>
<keyword evidence="5 11" id="KW-0479">Metal-binding</keyword>
<dbReference type="Pfam" id="PF00149">
    <property type="entry name" value="Metallophos"/>
    <property type="match status" value="1"/>
</dbReference>
<keyword evidence="6 12" id="KW-0732">Signal</keyword>
<dbReference type="Proteomes" id="UP001457282">
    <property type="component" value="Unassembled WGS sequence"/>
</dbReference>
<feature type="binding site" evidence="11">
    <location>
        <position position="254"/>
    </location>
    <ligand>
        <name>Fe cation</name>
        <dbReference type="ChEBI" id="CHEBI:24875"/>
        <label>2</label>
    </ligand>
</feature>
<evidence type="ECO:0000256" key="4">
    <source>
        <dbReference type="ARBA" id="ARBA00022525"/>
    </source>
</evidence>
<dbReference type="GO" id="GO:0003993">
    <property type="term" value="F:acid phosphatase activity"/>
    <property type="evidence" value="ECO:0007669"/>
    <property type="project" value="UniProtKB-UniRule"/>
</dbReference>
<evidence type="ECO:0000313" key="15">
    <source>
        <dbReference type="Proteomes" id="UP001457282"/>
    </source>
</evidence>
<dbReference type="CDD" id="cd07378">
    <property type="entry name" value="MPP_ACP5"/>
    <property type="match status" value="1"/>
</dbReference>
<organism evidence="14 15">
    <name type="scientific">Rubus argutus</name>
    <name type="common">Southern blackberry</name>
    <dbReference type="NCBI Taxonomy" id="59490"/>
    <lineage>
        <taxon>Eukaryota</taxon>
        <taxon>Viridiplantae</taxon>
        <taxon>Streptophyta</taxon>
        <taxon>Embryophyta</taxon>
        <taxon>Tracheophyta</taxon>
        <taxon>Spermatophyta</taxon>
        <taxon>Magnoliopsida</taxon>
        <taxon>eudicotyledons</taxon>
        <taxon>Gunneridae</taxon>
        <taxon>Pentapetalae</taxon>
        <taxon>rosids</taxon>
        <taxon>fabids</taxon>
        <taxon>Rosales</taxon>
        <taxon>Rosaceae</taxon>
        <taxon>Rosoideae</taxon>
        <taxon>Rosoideae incertae sedis</taxon>
        <taxon>Rubus</taxon>
    </lineage>
</organism>
<keyword evidence="9" id="KW-0325">Glycoprotein</keyword>
<dbReference type="InterPro" id="IPR024927">
    <property type="entry name" value="Acid_PPase"/>
</dbReference>
<evidence type="ECO:0000256" key="11">
    <source>
        <dbReference type="PIRSR" id="PIRSR000898-1"/>
    </source>
</evidence>
<evidence type="ECO:0000256" key="10">
    <source>
        <dbReference type="PIRNR" id="PIRNR000898"/>
    </source>
</evidence>
<evidence type="ECO:0000259" key="13">
    <source>
        <dbReference type="Pfam" id="PF00149"/>
    </source>
</evidence>
<comment type="cofactor">
    <cofactor evidence="11">
        <name>Fe cation</name>
        <dbReference type="ChEBI" id="CHEBI:24875"/>
    </cofactor>
    <text evidence="11">Binds 2 iron ions per subunit.</text>
</comment>
<dbReference type="GO" id="GO:0005576">
    <property type="term" value="C:extracellular region"/>
    <property type="evidence" value="ECO:0007669"/>
    <property type="project" value="UniProtKB-SubCell"/>
</dbReference>
<dbReference type="PIRSF" id="PIRSF000898">
    <property type="entry name" value="Acid_Ptase_5"/>
    <property type="match status" value="1"/>
</dbReference>
<evidence type="ECO:0000256" key="9">
    <source>
        <dbReference type="ARBA" id="ARBA00023180"/>
    </source>
</evidence>
<evidence type="ECO:0000256" key="6">
    <source>
        <dbReference type="ARBA" id="ARBA00022729"/>
    </source>
</evidence>
<feature type="binding site" evidence="11">
    <location>
        <position position="122"/>
    </location>
    <ligand>
        <name>Fe cation</name>
        <dbReference type="ChEBI" id="CHEBI:24875"/>
        <label>2</label>
    </ligand>
</feature>
<evidence type="ECO:0000313" key="14">
    <source>
        <dbReference type="EMBL" id="KAK9948147.1"/>
    </source>
</evidence>
<feature type="domain" description="Calcineurin-like phosphoesterase" evidence="13">
    <location>
        <begin position="45"/>
        <end position="257"/>
    </location>
</feature>
<dbReference type="SUPFAM" id="SSF56300">
    <property type="entry name" value="Metallo-dependent phosphatases"/>
    <property type="match status" value="1"/>
</dbReference>
<dbReference type="PANTHER" id="PTHR10161">
    <property type="entry name" value="TARTRATE-RESISTANT ACID PHOSPHATASE TYPE 5"/>
    <property type="match status" value="1"/>
</dbReference>
<dbReference type="AlphaFoldDB" id="A0AAW1YH26"/>
<evidence type="ECO:0000256" key="12">
    <source>
        <dbReference type="SAM" id="SignalP"/>
    </source>
</evidence>
<feature type="binding site" evidence="11">
    <location>
        <position position="84"/>
    </location>
    <ligand>
        <name>Fe cation</name>
        <dbReference type="ChEBI" id="CHEBI:24875"/>
        <label>1</label>
    </ligand>
</feature>
<feature type="chain" id="PRO_5043430310" description="Purple acid phosphatase" evidence="12">
    <location>
        <begin position="30"/>
        <end position="339"/>
    </location>
</feature>
<dbReference type="InterPro" id="IPR029052">
    <property type="entry name" value="Metallo-depent_PP-like"/>
</dbReference>
<feature type="binding site" evidence="11">
    <location>
        <position position="256"/>
    </location>
    <ligand>
        <name>Fe cation</name>
        <dbReference type="ChEBI" id="CHEBI:24875"/>
        <label>1</label>
    </ligand>
</feature>
<reference evidence="14 15" key="1">
    <citation type="journal article" date="2023" name="G3 (Bethesda)">
        <title>A chromosome-length genome assembly and annotation of blackberry (Rubus argutus, cv. 'Hillquist').</title>
        <authorList>
            <person name="Bruna T."/>
            <person name="Aryal R."/>
            <person name="Dudchenko O."/>
            <person name="Sargent D.J."/>
            <person name="Mead D."/>
            <person name="Buti M."/>
            <person name="Cavallini A."/>
            <person name="Hytonen T."/>
            <person name="Andres J."/>
            <person name="Pham M."/>
            <person name="Weisz D."/>
            <person name="Mascagni F."/>
            <person name="Usai G."/>
            <person name="Natali L."/>
            <person name="Bassil N."/>
            <person name="Fernandez G.E."/>
            <person name="Lomsadze A."/>
            <person name="Armour M."/>
            <person name="Olukolu B."/>
            <person name="Poorten T."/>
            <person name="Britton C."/>
            <person name="Davik J."/>
            <person name="Ashrafi H."/>
            <person name="Aiden E.L."/>
            <person name="Borodovsky M."/>
            <person name="Worthington M."/>
        </authorList>
    </citation>
    <scope>NUCLEOTIDE SEQUENCE [LARGE SCALE GENOMIC DNA]</scope>
    <source>
        <strain evidence="14">PI 553951</strain>
    </source>
</reference>